<sequence>MHNVRRGVLPGLLLFEQALIRITFLSNHHPKCIKLLDGDFQMETVSEFLKHLEYLNRFNKNQKMWLRAMVSFIRGNFPEWEETTFCRMPTYYWGHKYITFSATKDCFYFHTNDETQILLLKRQLMNVSYGKRCIRVPLSDTTTMQTFFEVFRSVSRRIHERENLREIQARSTNSLNNDSVAKKLLQ</sequence>
<protein>
    <recommendedName>
        <fullName evidence="3">YdhG-like domain-containing protein</fullName>
    </recommendedName>
</protein>
<dbReference type="AlphaFoldDB" id="A0A1I2PRR8"/>
<dbReference type="Gene3D" id="3.90.1150.200">
    <property type="match status" value="1"/>
</dbReference>
<dbReference type="Proteomes" id="UP000198752">
    <property type="component" value="Unassembled WGS sequence"/>
</dbReference>
<keyword evidence="2" id="KW-1185">Reference proteome</keyword>
<gene>
    <name evidence="1" type="ORF">SAMN02982927_00869</name>
</gene>
<reference evidence="2" key="1">
    <citation type="submission" date="2016-10" db="EMBL/GenBank/DDBJ databases">
        <authorList>
            <person name="Varghese N."/>
            <person name="Submissions S."/>
        </authorList>
    </citation>
    <scope>NUCLEOTIDE SEQUENCE [LARGE SCALE GENOMIC DNA]</scope>
    <source>
        <strain evidence="2">ATCC 700379</strain>
    </source>
</reference>
<organism evidence="1 2">
    <name type="scientific">Sporolactobacillus nakayamae</name>
    <dbReference type="NCBI Taxonomy" id="269670"/>
    <lineage>
        <taxon>Bacteria</taxon>
        <taxon>Bacillati</taxon>
        <taxon>Bacillota</taxon>
        <taxon>Bacilli</taxon>
        <taxon>Bacillales</taxon>
        <taxon>Sporolactobacillaceae</taxon>
        <taxon>Sporolactobacillus</taxon>
    </lineage>
</organism>
<evidence type="ECO:0000313" key="1">
    <source>
        <dbReference type="EMBL" id="SFG16707.1"/>
    </source>
</evidence>
<evidence type="ECO:0008006" key="3">
    <source>
        <dbReference type="Google" id="ProtNLM"/>
    </source>
</evidence>
<accession>A0A1I2PRR8</accession>
<proteinExistence type="predicted"/>
<name>A0A1I2PRR8_9BACL</name>
<evidence type="ECO:0000313" key="2">
    <source>
        <dbReference type="Proteomes" id="UP000198752"/>
    </source>
</evidence>
<dbReference type="EMBL" id="FOOY01000005">
    <property type="protein sequence ID" value="SFG16707.1"/>
    <property type="molecule type" value="Genomic_DNA"/>
</dbReference>
<dbReference type="SUPFAM" id="SSF159888">
    <property type="entry name" value="YdhG-like"/>
    <property type="match status" value="1"/>
</dbReference>